<name>A0A0H3GSD3_KLEPH</name>
<reference evidence="1 2" key="1">
    <citation type="journal article" date="2012" name="J. Bacteriol.">
        <title>Complete genome sequence of Klebsiella pneumoniae subsp. pneumoniae HS11286, a multidrug-resistant strain isolated from human sputum.</title>
        <authorList>
            <person name="Liu P."/>
            <person name="Li P."/>
            <person name="Jiang X."/>
            <person name="Bi D."/>
            <person name="Xie Y."/>
            <person name="Tai C."/>
            <person name="Deng Z."/>
            <person name="Rajakumar K."/>
            <person name="Ou H.Y."/>
        </authorList>
    </citation>
    <scope>NUCLEOTIDE SEQUENCE [LARGE SCALE GENOMIC DNA]</scope>
    <source>
        <strain evidence="1 2">HS11286</strain>
    </source>
</reference>
<evidence type="ECO:0000313" key="2">
    <source>
        <dbReference type="Proteomes" id="UP000007841"/>
    </source>
</evidence>
<evidence type="ECO:0000313" key="1">
    <source>
        <dbReference type="EMBL" id="AEW60981.1"/>
    </source>
</evidence>
<dbReference type="EMBL" id="CP003200">
    <property type="protein sequence ID" value="AEW60981.1"/>
    <property type="molecule type" value="Genomic_DNA"/>
</dbReference>
<dbReference type="GeneID" id="11847301"/>
<organism evidence="1 2">
    <name type="scientific">Klebsiella pneumoniae subsp. pneumoniae (strain HS11286)</name>
    <dbReference type="NCBI Taxonomy" id="1125630"/>
    <lineage>
        <taxon>Bacteria</taxon>
        <taxon>Pseudomonadati</taxon>
        <taxon>Pseudomonadota</taxon>
        <taxon>Gammaproteobacteria</taxon>
        <taxon>Enterobacterales</taxon>
        <taxon>Enterobacteriaceae</taxon>
        <taxon>Klebsiella/Raoultella group</taxon>
        <taxon>Klebsiella</taxon>
        <taxon>Klebsiella pneumoniae complex</taxon>
    </lineage>
</organism>
<protein>
    <submittedName>
        <fullName evidence="1">Uncharacterized protein</fullName>
    </submittedName>
</protein>
<dbReference type="HOGENOM" id="CLU_2916496_0_0_6"/>
<accession>A0A0H3GSD3</accession>
<dbReference type="Proteomes" id="UP000007841">
    <property type="component" value="Chromosome"/>
</dbReference>
<dbReference type="AlphaFoldDB" id="A0A0H3GSD3"/>
<proteinExistence type="predicted"/>
<dbReference type="RefSeq" id="WP_004173705.1">
    <property type="nucleotide sequence ID" value="NC_016845.1"/>
</dbReference>
<dbReference type="RefSeq" id="YP_005226583.1">
    <property type="nucleotide sequence ID" value="NC_016845.1"/>
</dbReference>
<dbReference type="KEGG" id="kpm:KPHS_22830"/>
<sequence length="61" mass="7051">MSLITTAWCFNVKCIVGGIFWGKSFSINGVINKNIPRSLLFTFQVFARDRRMINFYTGEKI</sequence>
<keyword evidence="2" id="KW-1185">Reference proteome</keyword>
<gene>
    <name evidence="1" type="ordered locus">KPHS_22830</name>
</gene>